<organism evidence="1 2">
    <name type="scientific">Mesorhizobium delmotii</name>
    <dbReference type="NCBI Taxonomy" id="1631247"/>
    <lineage>
        <taxon>Bacteria</taxon>
        <taxon>Pseudomonadati</taxon>
        <taxon>Pseudomonadota</taxon>
        <taxon>Alphaproteobacteria</taxon>
        <taxon>Hyphomicrobiales</taxon>
        <taxon>Phyllobacteriaceae</taxon>
        <taxon>Mesorhizobium</taxon>
    </lineage>
</organism>
<evidence type="ECO:0000313" key="1">
    <source>
        <dbReference type="EMBL" id="SJM31985.1"/>
    </source>
</evidence>
<dbReference type="AlphaFoldDB" id="A0A2P9ALG7"/>
<reference evidence="2" key="1">
    <citation type="submission" date="2016-12" db="EMBL/GenBank/DDBJ databases">
        <authorList>
            <person name="Brunel B."/>
        </authorList>
    </citation>
    <scope>NUCLEOTIDE SEQUENCE [LARGE SCALE GENOMIC DNA]</scope>
</reference>
<dbReference type="Proteomes" id="UP000245698">
    <property type="component" value="Unassembled WGS sequence"/>
</dbReference>
<gene>
    <name evidence="1" type="ORF">BQ8482_220156</name>
</gene>
<dbReference type="RefSeq" id="WP_123149103.1">
    <property type="nucleotide sequence ID" value="NZ_FUIG01000029.1"/>
</dbReference>
<dbReference type="EMBL" id="FUIG01000029">
    <property type="protein sequence ID" value="SJM31985.1"/>
    <property type="molecule type" value="Genomic_DNA"/>
</dbReference>
<keyword evidence="2" id="KW-1185">Reference proteome</keyword>
<accession>A0A2P9ALG7</accession>
<protein>
    <submittedName>
        <fullName evidence="1">Uncharacterized protein</fullName>
    </submittedName>
</protein>
<name>A0A2P9ALG7_9HYPH</name>
<proteinExistence type="predicted"/>
<evidence type="ECO:0000313" key="2">
    <source>
        <dbReference type="Proteomes" id="UP000245698"/>
    </source>
</evidence>
<sequence>MNRTIKVALKDFPSVPPSLFAQSSPPALAEEIEIDLGRLFHHFYLDTQGTPPPDPDAAQFHHLKLLAATTDFRARDQGFGSHAAYKGHVSNELGQAFCRWFLYDHLDITYFAHMEHVLDRGALEGSGNARVERVQKGDAPDYLCAGRTGELFLAEAKGRTSTVSFGNAEFKRWRKQFGRIVVRDESDVERAVKGFIVATRFSCEASPRVCSKLFAEDPKTRGDGPLRDDGSLLGTAKTLHYAGIAAKLRQPILSAALATGGLVPEEIIILGMVWELIMPPYQGRRFVGGYFPGPGGVQPIQNSDGKVVFLPENPLRLDYASGTFFGVEEHVFRAVCQAARTGSTQAVQPLEEPAFFYSAISFLRDGSIVGPVDFFRPQGQVAF</sequence>